<dbReference type="OrthoDB" id="270970at2759"/>
<dbReference type="CDD" id="cd04035">
    <property type="entry name" value="C2A_Rabphilin_Doc2"/>
    <property type="match status" value="1"/>
</dbReference>
<feature type="domain" description="C2" evidence="19">
    <location>
        <begin position="525"/>
        <end position="645"/>
    </location>
</feature>
<dbReference type="Proteomes" id="UP000613066">
    <property type="component" value="Unassembled WGS sequence"/>
</dbReference>
<evidence type="ECO:0000259" key="20">
    <source>
        <dbReference type="PROSITE" id="PS50178"/>
    </source>
</evidence>
<dbReference type="GO" id="GO:0017158">
    <property type="term" value="P:regulation of calcium ion-dependent exocytosis"/>
    <property type="evidence" value="ECO:0007669"/>
    <property type="project" value="TreeGrafter"/>
</dbReference>
<dbReference type="InterPro" id="IPR043566">
    <property type="entry name" value="Rabphilin/DOC2/Noc2"/>
</dbReference>
<evidence type="ECO:0000256" key="4">
    <source>
        <dbReference type="ARBA" id="ARBA00022723"/>
    </source>
</evidence>
<keyword evidence="2" id="KW-0268">Exocytosis</keyword>
<evidence type="ECO:0000256" key="10">
    <source>
        <dbReference type="ARBA" id="ARBA00023136"/>
    </source>
</evidence>
<evidence type="ECO:0000256" key="1">
    <source>
        <dbReference type="ARBA" id="ARBA00004250"/>
    </source>
</evidence>
<feature type="non-terminal residue" evidence="22">
    <location>
        <position position="676"/>
    </location>
</feature>
<feature type="domain" description="FYVE-type" evidence="20">
    <location>
        <begin position="63"/>
        <end position="120"/>
    </location>
</feature>
<dbReference type="PROSITE" id="PS50178">
    <property type="entry name" value="ZF_FYVE"/>
    <property type="match status" value="1"/>
</dbReference>
<evidence type="ECO:0000256" key="6">
    <source>
        <dbReference type="ARBA" id="ARBA00022771"/>
    </source>
</evidence>
<keyword evidence="8" id="KW-0106">Calcium</keyword>
<dbReference type="InterPro" id="IPR017455">
    <property type="entry name" value="Znf_FYVE-rel"/>
</dbReference>
<keyword evidence="3" id="KW-0963">Cytoplasm</keyword>
<feature type="non-terminal residue" evidence="22">
    <location>
        <position position="1"/>
    </location>
</feature>
<evidence type="ECO:0000256" key="18">
    <source>
        <dbReference type="SAM" id="MobiDB-lite"/>
    </source>
</evidence>
<feature type="domain" description="RabBD" evidence="21">
    <location>
        <begin position="15"/>
        <end position="132"/>
    </location>
</feature>
<dbReference type="InterPro" id="IPR035892">
    <property type="entry name" value="C2_domain_sf"/>
</dbReference>
<dbReference type="GO" id="GO:0098793">
    <property type="term" value="C:presynapse"/>
    <property type="evidence" value="ECO:0007669"/>
    <property type="project" value="GOC"/>
</dbReference>
<keyword evidence="23" id="KW-1185">Reference proteome</keyword>
<evidence type="ECO:0000259" key="21">
    <source>
        <dbReference type="PROSITE" id="PS50916"/>
    </source>
</evidence>
<evidence type="ECO:0000259" key="19">
    <source>
        <dbReference type="PROSITE" id="PS50004"/>
    </source>
</evidence>
<keyword evidence="10" id="KW-0472">Membrane</keyword>
<dbReference type="InterPro" id="IPR013083">
    <property type="entry name" value="Znf_RING/FYVE/PHD"/>
</dbReference>
<comment type="subunit">
    <text evidence="13">Recruited to dense-core vesicles through specific interaction with RAB27A in endocrine cells. Interacts with RAB3A, RAB3B, RAB3C and RAB3D. Interacts with ZYX.</text>
</comment>
<comment type="subcellular location">
    <subcellularLocation>
        <location evidence="1">Cytoplasmic vesicle</location>
        <location evidence="1">Secretory vesicle membrane</location>
    </subcellularLocation>
    <subcellularLocation>
        <location evidence="12">Synapse</location>
    </subcellularLocation>
</comment>
<evidence type="ECO:0000256" key="3">
    <source>
        <dbReference type="ARBA" id="ARBA00022490"/>
    </source>
</evidence>
<dbReference type="PRINTS" id="PR00360">
    <property type="entry name" value="C2DOMAIN"/>
</dbReference>
<dbReference type="InterPro" id="IPR000008">
    <property type="entry name" value="C2_dom"/>
</dbReference>
<keyword evidence="6 17" id="KW-0863">Zinc-finger</keyword>
<keyword evidence="7" id="KW-0862">Zinc</keyword>
<evidence type="ECO:0000256" key="9">
    <source>
        <dbReference type="ARBA" id="ARBA00023018"/>
    </source>
</evidence>
<evidence type="ECO:0000256" key="14">
    <source>
        <dbReference type="ARBA" id="ARBA00074108"/>
    </source>
</evidence>
<feature type="domain" description="C2" evidence="19">
    <location>
        <begin position="358"/>
        <end position="486"/>
    </location>
</feature>
<keyword evidence="11" id="KW-0968">Cytoplasmic vesicle</keyword>
<dbReference type="PRINTS" id="PR00399">
    <property type="entry name" value="SYNAPTOTAGMN"/>
</dbReference>
<evidence type="ECO:0000313" key="23">
    <source>
        <dbReference type="Proteomes" id="UP000613066"/>
    </source>
</evidence>
<keyword evidence="5" id="KW-0677">Repeat</keyword>
<dbReference type="Pfam" id="PF02318">
    <property type="entry name" value="FYVE_2"/>
    <property type="match status" value="1"/>
</dbReference>
<dbReference type="CDD" id="cd08384">
    <property type="entry name" value="C2B_Rabphilin_Doc2"/>
    <property type="match status" value="1"/>
</dbReference>
<dbReference type="InterPro" id="IPR041857">
    <property type="entry name" value="Noc2_FYVE"/>
</dbReference>
<dbReference type="FunFam" id="3.30.40.10:FF:000347">
    <property type="entry name" value="rab effector Noc2 isoform X1"/>
    <property type="match status" value="1"/>
</dbReference>
<dbReference type="InterPro" id="IPR001565">
    <property type="entry name" value="Synaptotagmin"/>
</dbReference>
<dbReference type="InterPro" id="IPR011011">
    <property type="entry name" value="Znf_FYVE_PHD"/>
</dbReference>
<dbReference type="AlphaFoldDB" id="A0A851NK19"/>
<dbReference type="PROSITE" id="PS50004">
    <property type="entry name" value="C2"/>
    <property type="match status" value="2"/>
</dbReference>
<dbReference type="EMBL" id="WBMW01002274">
    <property type="protein sequence ID" value="NXC42681.1"/>
    <property type="molecule type" value="Genomic_DNA"/>
</dbReference>
<keyword evidence="9" id="KW-0770">Synapse</keyword>
<dbReference type="SUPFAM" id="SSF49562">
    <property type="entry name" value="C2 domain (Calcium/lipid-binding domain, CaLB)"/>
    <property type="match status" value="2"/>
</dbReference>
<proteinExistence type="predicted"/>
<dbReference type="GO" id="GO:0006886">
    <property type="term" value="P:intracellular protein transport"/>
    <property type="evidence" value="ECO:0007669"/>
    <property type="project" value="InterPro"/>
</dbReference>
<evidence type="ECO:0000256" key="16">
    <source>
        <dbReference type="ARBA" id="ARBA00083393"/>
    </source>
</evidence>
<protein>
    <recommendedName>
        <fullName evidence="14">Rab effector Noc2</fullName>
    </recommendedName>
    <alternativeName>
        <fullName evidence="16">No C2 domains protein</fullName>
    </alternativeName>
    <alternativeName>
        <fullName evidence="15">Rabphilin-3A-like protein</fullName>
    </alternativeName>
</protein>
<dbReference type="SMART" id="SM00239">
    <property type="entry name" value="C2"/>
    <property type="match status" value="2"/>
</dbReference>
<dbReference type="InterPro" id="IPR047022">
    <property type="entry name" value="Rabphilin_Doc2_C2A"/>
</dbReference>
<dbReference type="GO" id="GO:0031267">
    <property type="term" value="F:small GTPase binding"/>
    <property type="evidence" value="ECO:0007669"/>
    <property type="project" value="InterPro"/>
</dbReference>
<evidence type="ECO:0000256" key="12">
    <source>
        <dbReference type="ARBA" id="ARBA00034103"/>
    </source>
</evidence>
<dbReference type="GO" id="GO:0006887">
    <property type="term" value="P:exocytosis"/>
    <property type="evidence" value="ECO:0007669"/>
    <property type="project" value="UniProtKB-KW"/>
</dbReference>
<reference evidence="22" key="1">
    <citation type="submission" date="2019-09" db="EMBL/GenBank/DDBJ databases">
        <title>Bird 10,000 Genomes (B10K) Project - Family phase.</title>
        <authorList>
            <person name="Zhang G."/>
        </authorList>
    </citation>
    <scope>NUCLEOTIDE SEQUENCE</scope>
    <source>
        <strain evidence="22">B10K-DU-001-08</strain>
        <tissue evidence="22">Muscle</tissue>
    </source>
</reference>
<name>A0A851NK19_9GALL</name>
<accession>A0A851NK19</accession>
<dbReference type="PANTHER" id="PTHR45729">
    <property type="entry name" value="RABPHILIN, ISOFORM A"/>
    <property type="match status" value="1"/>
</dbReference>
<feature type="region of interest" description="Disordered" evidence="18">
    <location>
        <begin position="330"/>
        <end position="352"/>
    </location>
</feature>
<keyword evidence="4" id="KW-0479">Metal-binding</keyword>
<feature type="compositionally biased region" description="Pro residues" evidence="18">
    <location>
        <begin position="332"/>
        <end position="343"/>
    </location>
</feature>
<dbReference type="SUPFAM" id="SSF57903">
    <property type="entry name" value="FYVE/PHD zinc finger"/>
    <property type="match status" value="1"/>
</dbReference>
<dbReference type="GO" id="GO:0008270">
    <property type="term" value="F:zinc ion binding"/>
    <property type="evidence" value="ECO:0007669"/>
    <property type="project" value="UniProtKB-KW"/>
</dbReference>
<evidence type="ECO:0000256" key="17">
    <source>
        <dbReference type="PROSITE-ProRule" id="PRU00091"/>
    </source>
</evidence>
<dbReference type="PANTHER" id="PTHR45729:SF9">
    <property type="entry name" value="DOUBLE C2-LIKE DOMAIN-CONTAINING PROTEIN BETA"/>
    <property type="match status" value="1"/>
</dbReference>
<comment type="caution">
    <text evidence="22">The sequence shown here is derived from an EMBL/GenBank/DDBJ whole genome shotgun (WGS) entry which is preliminary data.</text>
</comment>
<sequence length="676" mass="74170">LQTGWSVHTFQTEKQRKTQALSPEELEVILEVIRKAEKLELVEQQRIGRLVERLENMRRNAMGNGLSQCLLCSELLGLLGSTAVFCQDCRKKVCTKCGIETCGTQKRPLWLCKICSEQREVWKRSGAWFYRGLPKYITPLKSSSKPGEVQPWQSEPAALEVGSVGAGGRAFTWAPGKVLSEGWVDPAWWSPGHPNSLQAGKGGEGGLSKMSCSSLQGGGSLKAEEELQLLSGGLGSVRGWKFPSGLLALFFSFHLSVWGQSSPGVSPALAAGAVPDPALLSPDHSPRASCPQGCRSGALRPAVSQPSVGPTETPREDDEDVDQLFGAYGTTPAPPPAKCPPPEEAVDPEGYESDDCTTLGTLDFSLLYDQENNALHCTINKAKGLKPMDHNGLADPYVKLHLLPGASKANKLRTKTLRNTLNPTWNETLTYYGITDEDMIRKTLRVKILHGGERSWGWGGQSNPLPQHLSVLWGCRQTGCGAGDCVTHVVRRPKTSASAWRSSCRPALGTFPPQIDKTEDKSLEERGRILISLKYSSQKQGLLVGIIRCAHLAAMDANGYSDPYVKTYLKPDEDKKSKHKTAVKKKTLNPEFNEEFCYEIKHGDLAKKTLEVTVWDYDIGKSNDFIGCCTPTSSLCLSQGGVVLGINAKGERLKHWFDCLKNKDKKIERWHTLTNE</sequence>
<dbReference type="FunFam" id="2.60.40.150:FF:000032">
    <property type="entry name" value="Double c2-like domain-containing"/>
    <property type="match status" value="1"/>
</dbReference>
<dbReference type="Pfam" id="PF00168">
    <property type="entry name" value="C2"/>
    <property type="match status" value="2"/>
</dbReference>
<evidence type="ECO:0000256" key="13">
    <source>
        <dbReference type="ARBA" id="ARBA00066230"/>
    </source>
</evidence>
<dbReference type="Gene3D" id="2.60.40.150">
    <property type="entry name" value="C2 domain"/>
    <property type="match status" value="2"/>
</dbReference>
<dbReference type="CDD" id="cd15763">
    <property type="entry name" value="FYVE_RPH3L"/>
    <property type="match status" value="1"/>
</dbReference>
<evidence type="ECO:0000313" key="22">
    <source>
        <dbReference type="EMBL" id="NXC42681.1"/>
    </source>
</evidence>
<dbReference type="GO" id="GO:0030658">
    <property type="term" value="C:transport vesicle membrane"/>
    <property type="evidence" value="ECO:0007669"/>
    <property type="project" value="UniProtKB-SubCell"/>
</dbReference>
<organism evidence="22 23">
    <name type="scientific">Penelope pileata</name>
    <dbReference type="NCBI Taxonomy" id="1118817"/>
    <lineage>
        <taxon>Eukaryota</taxon>
        <taxon>Metazoa</taxon>
        <taxon>Chordata</taxon>
        <taxon>Craniata</taxon>
        <taxon>Vertebrata</taxon>
        <taxon>Euteleostomi</taxon>
        <taxon>Archelosauria</taxon>
        <taxon>Archosauria</taxon>
        <taxon>Dinosauria</taxon>
        <taxon>Saurischia</taxon>
        <taxon>Theropoda</taxon>
        <taxon>Coelurosauria</taxon>
        <taxon>Aves</taxon>
        <taxon>Neognathae</taxon>
        <taxon>Galloanserae</taxon>
        <taxon>Galliformes</taxon>
        <taxon>Cracidae</taxon>
        <taxon>Penelope</taxon>
    </lineage>
</organism>
<dbReference type="GO" id="GO:0061669">
    <property type="term" value="P:spontaneous neurotransmitter secretion"/>
    <property type="evidence" value="ECO:0007669"/>
    <property type="project" value="TreeGrafter"/>
</dbReference>
<dbReference type="PROSITE" id="PS50916">
    <property type="entry name" value="RABBD"/>
    <property type="match status" value="1"/>
</dbReference>
<dbReference type="InterPro" id="IPR041282">
    <property type="entry name" value="FYVE_2"/>
</dbReference>
<dbReference type="Gene3D" id="3.30.40.10">
    <property type="entry name" value="Zinc/RING finger domain, C3HC4 (zinc finger)"/>
    <property type="match status" value="1"/>
</dbReference>
<evidence type="ECO:0000256" key="5">
    <source>
        <dbReference type="ARBA" id="ARBA00022737"/>
    </source>
</evidence>
<dbReference type="InterPro" id="IPR010911">
    <property type="entry name" value="Rab_BD"/>
</dbReference>
<feature type="region of interest" description="Disordered" evidence="18">
    <location>
        <begin position="280"/>
        <end position="318"/>
    </location>
</feature>
<evidence type="ECO:0000256" key="15">
    <source>
        <dbReference type="ARBA" id="ARBA00075319"/>
    </source>
</evidence>
<evidence type="ECO:0000256" key="8">
    <source>
        <dbReference type="ARBA" id="ARBA00022837"/>
    </source>
</evidence>
<evidence type="ECO:0000256" key="11">
    <source>
        <dbReference type="ARBA" id="ARBA00023329"/>
    </source>
</evidence>
<evidence type="ECO:0000256" key="2">
    <source>
        <dbReference type="ARBA" id="ARBA00022483"/>
    </source>
</evidence>
<evidence type="ECO:0000256" key="7">
    <source>
        <dbReference type="ARBA" id="ARBA00022833"/>
    </source>
</evidence>
<gene>
    <name evidence="22" type="primary">Doc2b</name>
    <name evidence="22" type="ORF">PENPIL_R02117</name>
</gene>